<sequence>MARIKQEIKRQQRAGHGAGRPLTTPARAGYAQRVVTYVPAPDAAGTDPLVTIMASHGSPPPPVNECIDLTFDDDSEDNDEPMGTLSTNSSSLSRTRSFDGVASVASKVSDAESDVDEALPIAPKLSVPQTKPAATGDSLEDGEIFEEGAVIKSPTAVKEAIELERQAARALAADEEQGTNGPAKKKQKKRGRKKSKRKVEMMMAEFNVRPPTVGPMGMPVPPLPPPSMIPPHRPLHPFPIAPPPGPFSDERIVRVTRHGHVAPFQTQHGSPDVPPPLPEPMLGGFRYRSVQLATPGAQRPDFKVSSLGPRGLKRPLSWSDSRDTEAKAGDDAFDLDSLRAAALRTKRLTKEAENETKSATVSRTSTPGRTEASGDGGGDDVEDLDELRAELLRSLSKKSKRKKEGGTPESTSRSQAGGNDENDNRDRVTTAEPSVQADSTASITQSPPSLPQSPVFRPLTALSQSIVIQLSIDDIGSSKLRADSFDDTRSMSKSDALEALRQKIREKEGAVGKSSVQSTPTINSKPNAAGLPSKKIEASQSRAGLLSAIDAMKKQIADMEKMRASEASALDKSSSSSQNQDKLTSALNRDESASVKAPEQPSRASQASTTPPLITDEQKHPQPSRLLEMEQMKAERAACIRDIQEADEHIRRLDSEIARVKQAIAAAEAERVKRSMANKECLTCKPGDATYHQSAVENTGCETSYQRVDDCMKKHNGRVSACTEEWAVFRKCHEQAKALKAELKKQEQK</sequence>
<evidence type="ECO:0000256" key="2">
    <source>
        <dbReference type="SAM" id="MobiDB-lite"/>
    </source>
</evidence>
<feature type="compositionally biased region" description="Low complexity" evidence="2">
    <location>
        <begin position="84"/>
        <end position="95"/>
    </location>
</feature>
<feature type="compositionally biased region" description="Low complexity" evidence="2">
    <location>
        <begin position="565"/>
        <end position="585"/>
    </location>
</feature>
<dbReference type="AlphaFoldDB" id="A0A8K1C8U0"/>
<feature type="compositionally biased region" description="Polar residues" evidence="2">
    <location>
        <begin position="408"/>
        <end position="417"/>
    </location>
</feature>
<feature type="region of interest" description="Disordered" evidence="2">
    <location>
        <begin position="293"/>
        <end position="456"/>
    </location>
</feature>
<feature type="compositionally biased region" description="Polar residues" evidence="2">
    <location>
        <begin position="431"/>
        <end position="447"/>
    </location>
</feature>
<feature type="compositionally biased region" description="Basic residues" evidence="2">
    <location>
        <begin position="183"/>
        <end position="197"/>
    </location>
</feature>
<dbReference type="OrthoDB" id="88434at2759"/>
<gene>
    <name evidence="3" type="ORF">Poli38472_010085</name>
</gene>
<evidence type="ECO:0008006" key="5">
    <source>
        <dbReference type="Google" id="ProtNLM"/>
    </source>
</evidence>
<feature type="coiled-coil region" evidence="1">
    <location>
        <begin position="629"/>
        <end position="670"/>
    </location>
</feature>
<dbReference type="Proteomes" id="UP000794436">
    <property type="component" value="Unassembled WGS sequence"/>
</dbReference>
<name>A0A8K1C8U0_PYTOL</name>
<feature type="region of interest" description="Disordered" evidence="2">
    <location>
        <begin position="560"/>
        <end position="624"/>
    </location>
</feature>
<feature type="compositionally biased region" description="Polar residues" evidence="2">
    <location>
        <begin position="602"/>
        <end position="612"/>
    </location>
</feature>
<feature type="region of interest" description="Disordered" evidence="2">
    <location>
        <begin position="1"/>
        <end position="27"/>
    </location>
</feature>
<feature type="region of interest" description="Disordered" evidence="2">
    <location>
        <begin position="51"/>
        <end position="114"/>
    </location>
</feature>
<protein>
    <recommendedName>
        <fullName evidence="5">CHCH domain-containing protein</fullName>
    </recommendedName>
</protein>
<keyword evidence="1" id="KW-0175">Coiled coil</keyword>
<comment type="caution">
    <text evidence="3">The sequence shown here is derived from an EMBL/GenBank/DDBJ whole genome shotgun (WGS) entry which is preliminary data.</text>
</comment>
<feature type="region of interest" description="Disordered" evidence="2">
    <location>
        <begin position="506"/>
        <end position="536"/>
    </location>
</feature>
<evidence type="ECO:0000313" key="3">
    <source>
        <dbReference type="EMBL" id="TMW58526.1"/>
    </source>
</evidence>
<feature type="compositionally biased region" description="Basic and acidic residues" evidence="2">
    <location>
        <begin position="1"/>
        <end position="10"/>
    </location>
</feature>
<organism evidence="3 4">
    <name type="scientific">Pythium oligandrum</name>
    <name type="common">Mycoparasitic fungus</name>
    <dbReference type="NCBI Taxonomy" id="41045"/>
    <lineage>
        <taxon>Eukaryota</taxon>
        <taxon>Sar</taxon>
        <taxon>Stramenopiles</taxon>
        <taxon>Oomycota</taxon>
        <taxon>Peronosporomycetes</taxon>
        <taxon>Pythiales</taxon>
        <taxon>Pythiaceae</taxon>
        <taxon>Pythium</taxon>
    </lineage>
</organism>
<accession>A0A8K1C8U0</accession>
<feature type="compositionally biased region" description="Acidic residues" evidence="2">
    <location>
        <begin position="70"/>
        <end position="80"/>
    </location>
</feature>
<reference evidence="3" key="1">
    <citation type="submission" date="2019-03" db="EMBL/GenBank/DDBJ databases">
        <title>Long read genome sequence of the mycoparasitic Pythium oligandrum ATCC 38472 isolated from sugarbeet rhizosphere.</title>
        <authorList>
            <person name="Gaulin E."/>
        </authorList>
    </citation>
    <scope>NUCLEOTIDE SEQUENCE</scope>
    <source>
        <strain evidence="3">ATCC 38472_TT</strain>
    </source>
</reference>
<evidence type="ECO:0000313" key="4">
    <source>
        <dbReference type="Proteomes" id="UP000794436"/>
    </source>
</evidence>
<feature type="region of interest" description="Disordered" evidence="2">
    <location>
        <begin position="170"/>
        <end position="198"/>
    </location>
</feature>
<evidence type="ECO:0000256" key="1">
    <source>
        <dbReference type="SAM" id="Coils"/>
    </source>
</evidence>
<dbReference type="EMBL" id="SPLM01000111">
    <property type="protein sequence ID" value="TMW58526.1"/>
    <property type="molecule type" value="Genomic_DNA"/>
</dbReference>
<keyword evidence="4" id="KW-1185">Reference proteome</keyword>
<feature type="compositionally biased region" description="Basic and acidic residues" evidence="2">
    <location>
        <begin position="320"/>
        <end position="330"/>
    </location>
</feature>
<feature type="compositionally biased region" description="Polar residues" evidence="2">
    <location>
        <begin position="357"/>
        <end position="368"/>
    </location>
</feature>
<feature type="compositionally biased region" description="Polar residues" evidence="2">
    <location>
        <begin position="514"/>
        <end position="526"/>
    </location>
</feature>
<proteinExistence type="predicted"/>